<comment type="caution">
    <text evidence="2">The sequence shown here is derived from an EMBL/GenBank/DDBJ whole genome shotgun (WGS) entry which is preliminary data.</text>
</comment>
<reference evidence="2 3" key="1">
    <citation type="submission" date="2018-07" db="EMBL/GenBank/DDBJ databases">
        <title>Genomic Encyclopedia of Type Strains, Phase III (KMG-III): the genomes of soil and plant-associated and newly described type strains.</title>
        <authorList>
            <person name="Whitman W."/>
        </authorList>
    </citation>
    <scope>NUCLEOTIDE SEQUENCE [LARGE SCALE GENOMIC DNA]</scope>
    <source>
        <strain evidence="2 3">CECT 8525</strain>
    </source>
</reference>
<protein>
    <submittedName>
        <fullName evidence="2">Uncharacterized protein</fullName>
    </submittedName>
</protein>
<organism evidence="2 3">
    <name type="scientific">Paracoccus lutimaris</name>
    <dbReference type="NCBI Taxonomy" id="1490030"/>
    <lineage>
        <taxon>Bacteria</taxon>
        <taxon>Pseudomonadati</taxon>
        <taxon>Pseudomonadota</taxon>
        <taxon>Alphaproteobacteria</taxon>
        <taxon>Rhodobacterales</taxon>
        <taxon>Paracoccaceae</taxon>
        <taxon>Paracoccus</taxon>
    </lineage>
</organism>
<sequence length="158" mass="17299">MSRKTDGLGKLERVARLKSDLEMRRFSAFRAHLIAARERVEHLGDELEAVYRSDSPFSVAEARLTNALAGEKSRALMRAEAELAQMMPGFEIARRGAVRAFGRAEVLRDLREESHDADSQARERRLAGDAVDLSRCSGSAAVTGGGDWPHLPGPDSPA</sequence>
<gene>
    <name evidence="2" type="ORF">DFP89_11176</name>
</gene>
<name>A0A368YRL8_9RHOB</name>
<feature type="region of interest" description="Disordered" evidence="1">
    <location>
        <begin position="138"/>
        <end position="158"/>
    </location>
</feature>
<evidence type="ECO:0000313" key="3">
    <source>
        <dbReference type="Proteomes" id="UP000253345"/>
    </source>
</evidence>
<dbReference type="Proteomes" id="UP000253345">
    <property type="component" value="Unassembled WGS sequence"/>
</dbReference>
<proteinExistence type="predicted"/>
<dbReference type="EMBL" id="QPJL01000011">
    <property type="protein sequence ID" value="RCW82872.1"/>
    <property type="molecule type" value="Genomic_DNA"/>
</dbReference>
<evidence type="ECO:0000313" key="2">
    <source>
        <dbReference type="EMBL" id="RCW82872.1"/>
    </source>
</evidence>
<accession>A0A368YRL8</accession>
<dbReference type="AlphaFoldDB" id="A0A368YRL8"/>
<keyword evidence="3" id="KW-1185">Reference proteome</keyword>
<evidence type="ECO:0000256" key="1">
    <source>
        <dbReference type="SAM" id="MobiDB-lite"/>
    </source>
</evidence>
<dbReference type="RefSeq" id="WP_181870318.1">
    <property type="nucleotide sequence ID" value="NZ_QPJL01000011.1"/>
</dbReference>